<dbReference type="EMBL" id="GGEC01079214">
    <property type="protein sequence ID" value="MBX59698.1"/>
    <property type="molecule type" value="Transcribed_RNA"/>
</dbReference>
<keyword evidence="1" id="KW-0812">Transmembrane</keyword>
<sequence length="92" mass="10915">MVLLSTVVMSWMLDLFLSFFTEFWRRKYFWAWLATWVGVLVTTTFLEMLLQSPLPNFFNPTKNNLPQSASWSITRTERSSKVVNNNFLTKIQ</sequence>
<organism evidence="2">
    <name type="scientific">Rhizophora mucronata</name>
    <name type="common">Asiatic mangrove</name>
    <dbReference type="NCBI Taxonomy" id="61149"/>
    <lineage>
        <taxon>Eukaryota</taxon>
        <taxon>Viridiplantae</taxon>
        <taxon>Streptophyta</taxon>
        <taxon>Embryophyta</taxon>
        <taxon>Tracheophyta</taxon>
        <taxon>Spermatophyta</taxon>
        <taxon>Magnoliopsida</taxon>
        <taxon>eudicotyledons</taxon>
        <taxon>Gunneridae</taxon>
        <taxon>Pentapetalae</taxon>
        <taxon>rosids</taxon>
        <taxon>fabids</taxon>
        <taxon>Malpighiales</taxon>
        <taxon>Rhizophoraceae</taxon>
        <taxon>Rhizophora</taxon>
    </lineage>
</organism>
<evidence type="ECO:0000313" key="2">
    <source>
        <dbReference type="EMBL" id="MBX59698.1"/>
    </source>
</evidence>
<dbReference type="AlphaFoldDB" id="A0A2P2PY86"/>
<keyword evidence="1" id="KW-0472">Membrane</keyword>
<keyword evidence="1" id="KW-1133">Transmembrane helix</keyword>
<evidence type="ECO:0000256" key="1">
    <source>
        <dbReference type="SAM" id="Phobius"/>
    </source>
</evidence>
<name>A0A2P2PY86_RHIMU</name>
<protein>
    <submittedName>
        <fullName evidence="2">Uncharacterized protein</fullName>
    </submittedName>
</protein>
<proteinExistence type="predicted"/>
<feature type="transmembrane region" description="Helical" evidence="1">
    <location>
        <begin position="28"/>
        <end position="50"/>
    </location>
</feature>
<accession>A0A2P2PY86</accession>
<reference evidence="2" key="1">
    <citation type="submission" date="2018-02" db="EMBL/GenBank/DDBJ databases">
        <title>Rhizophora mucronata_Transcriptome.</title>
        <authorList>
            <person name="Meera S.P."/>
            <person name="Sreeshan A."/>
            <person name="Augustine A."/>
        </authorList>
    </citation>
    <scope>NUCLEOTIDE SEQUENCE</scope>
    <source>
        <tissue evidence="2">Leaf</tissue>
    </source>
</reference>